<dbReference type="InterPro" id="IPR023214">
    <property type="entry name" value="HAD_sf"/>
</dbReference>
<keyword evidence="4" id="KW-0460">Magnesium</keyword>
<dbReference type="InterPro" id="IPR023198">
    <property type="entry name" value="PGP-like_dom2"/>
</dbReference>
<dbReference type="PRINTS" id="PR00413">
    <property type="entry name" value="HADHALOGNASE"/>
</dbReference>
<dbReference type="Gene3D" id="3.40.50.1000">
    <property type="entry name" value="HAD superfamily/HAD-like"/>
    <property type="match status" value="1"/>
</dbReference>
<dbReference type="InterPro" id="IPR006439">
    <property type="entry name" value="HAD-SF_hydro_IA"/>
</dbReference>
<dbReference type="NCBIfam" id="TIGR01509">
    <property type="entry name" value="HAD-SF-IA-v3"/>
    <property type="match status" value="1"/>
</dbReference>
<evidence type="ECO:0000256" key="3">
    <source>
        <dbReference type="ARBA" id="ARBA00022723"/>
    </source>
</evidence>
<dbReference type="InterPro" id="IPR036412">
    <property type="entry name" value="HAD-like_sf"/>
</dbReference>
<dbReference type="SFLD" id="SFLDS00003">
    <property type="entry name" value="Haloacid_Dehalogenase"/>
    <property type="match status" value="1"/>
</dbReference>
<reference evidence="5 6" key="1">
    <citation type="submission" date="2020-03" db="EMBL/GenBank/DDBJ databases">
        <authorList>
            <person name="Wang L."/>
            <person name="He N."/>
            <person name="Li Y."/>
            <person name="Fang Y."/>
            <person name="Zhang F."/>
        </authorList>
    </citation>
    <scope>NUCLEOTIDE SEQUENCE [LARGE SCALE GENOMIC DNA]</scope>
    <source>
        <strain evidence="6">hsmgli-8</strain>
    </source>
</reference>
<dbReference type="GO" id="GO:0016787">
    <property type="term" value="F:hydrolase activity"/>
    <property type="evidence" value="ECO:0007669"/>
    <property type="project" value="UniProtKB-KW"/>
</dbReference>
<keyword evidence="5" id="KW-0378">Hydrolase</keyword>
<comment type="caution">
    <text evidence="5">The sequence shown here is derived from an EMBL/GenBank/DDBJ whole genome shotgun (WGS) entry which is preliminary data.</text>
</comment>
<sequence>MDIKGVIFDSDGTLVDSERIAARLLWEMLASRGIDLPEHEVLDRFRGVQFAVFAARLAEEYPGFEAEPFMRQFRVDSLVRFAQGMAPMPGALEFVRSLHVPKCVASNGPRVKIETCLGTAGLLEYFHGRIVSAYEVQAWKPAPGLIVEAAKVLQLPPHQCLLIEDSHAGVEAGLAAGVWVAGYGEEDFGPYLNETRFTRTSTYQDVAKLLSA</sequence>
<protein>
    <submittedName>
        <fullName evidence="5">HAD-IA family hydrolase</fullName>
    </submittedName>
</protein>
<dbReference type="Gene3D" id="1.10.150.240">
    <property type="entry name" value="Putative phosphatase, domain 2"/>
    <property type="match status" value="1"/>
</dbReference>
<dbReference type="SFLD" id="SFLDG01129">
    <property type="entry name" value="C1.5:_HAD__Beta-PGM__Phosphata"/>
    <property type="match status" value="1"/>
</dbReference>
<dbReference type="PANTHER" id="PTHR46193">
    <property type="entry name" value="6-PHOSPHOGLUCONATE PHOSPHATASE"/>
    <property type="match status" value="1"/>
</dbReference>
<comment type="cofactor">
    <cofactor evidence="1">
        <name>Mg(2+)</name>
        <dbReference type="ChEBI" id="CHEBI:18420"/>
    </cofactor>
</comment>
<dbReference type="PANTHER" id="PTHR46193:SF10">
    <property type="entry name" value="6-PHOSPHOGLUCONATE PHOSPHATASE"/>
    <property type="match status" value="1"/>
</dbReference>
<dbReference type="RefSeq" id="WP_168081131.1">
    <property type="nucleotide sequence ID" value="NZ_JAAVJI010000001.1"/>
</dbReference>
<name>A0ABX0Y9T4_9PSED</name>
<organism evidence="5 6">
    <name type="scientific">Pseudomonas quercus</name>
    <dbReference type="NCBI Taxonomy" id="2722792"/>
    <lineage>
        <taxon>Bacteria</taxon>
        <taxon>Pseudomonadati</taxon>
        <taxon>Pseudomonadota</taxon>
        <taxon>Gammaproteobacteria</taxon>
        <taxon>Pseudomonadales</taxon>
        <taxon>Pseudomonadaceae</taxon>
        <taxon>Pseudomonas</taxon>
    </lineage>
</organism>
<evidence type="ECO:0000313" key="5">
    <source>
        <dbReference type="EMBL" id="NJO99724.1"/>
    </source>
</evidence>
<keyword evidence="3" id="KW-0479">Metal-binding</keyword>
<keyword evidence="6" id="KW-1185">Reference proteome</keyword>
<comment type="similarity">
    <text evidence="2">Belongs to the HAD-like hydrolase superfamily. CbbY/CbbZ/Gph/YieH family.</text>
</comment>
<gene>
    <name evidence="5" type="ORF">HBH25_02445</name>
</gene>
<dbReference type="Pfam" id="PF00702">
    <property type="entry name" value="Hydrolase"/>
    <property type="match status" value="1"/>
</dbReference>
<dbReference type="Proteomes" id="UP000746535">
    <property type="component" value="Unassembled WGS sequence"/>
</dbReference>
<evidence type="ECO:0000256" key="2">
    <source>
        <dbReference type="ARBA" id="ARBA00006171"/>
    </source>
</evidence>
<accession>A0ABX0Y9T4</accession>
<evidence type="ECO:0000256" key="1">
    <source>
        <dbReference type="ARBA" id="ARBA00001946"/>
    </source>
</evidence>
<proteinExistence type="inferred from homology"/>
<dbReference type="EMBL" id="JAAVJI010000001">
    <property type="protein sequence ID" value="NJO99724.1"/>
    <property type="molecule type" value="Genomic_DNA"/>
</dbReference>
<evidence type="ECO:0000256" key="4">
    <source>
        <dbReference type="ARBA" id="ARBA00022842"/>
    </source>
</evidence>
<dbReference type="SUPFAM" id="SSF56784">
    <property type="entry name" value="HAD-like"/>
    <property type="match status" value="1"/>
</dbReference>
<evidence type="ECO:0000313" key="6">
    <source>
        <dbReference type="Proteomes" id="UP000746535"/>
    </source>
</evidence>
<dbReference type="InterPro" id="IPR051600">
    <property type="entry name" value="Beta-PGM-like"/>
</dbReference>